<dbReference type="Pfam" id="PF00905">
    <property type="entry name" value="Transpeptidase"/>
    <property type="match status" value="1"/>
</dbReference>
<keyword evidence="1" id="KW-0121">Carboxypeptidase</keyword>
<name>A0A229SFW2_9PSEU</name>
<evidence type="ECO:0000256" key="10">
    <source>
        <dbReference type="SAM" id="Phobius"/>
    </source>
</evidence>
<dbReference type="InterPro" id="IPR050396">
    <property type="entry name" value="Glycosyltr_51/Transpeptidase"/>
</dbReference>
<dbReference type="InterPro" id="IPR012338">
    <property type="entry name" value="Beta-lactam/transpept-like"/>
</dbReference>
<evidence type="ECO:0000256" key="9">
    <source>
        <dbReference type="SAM" id="MobiDB-lite"/>
    </source>
</evidence>
<accession>A0A229SFW2</accession>
<evidence type="ECO:0000256" key="6">
    <source>
        <dbReference type="ARBA" id="ARBA00023268"/>
    </source>
</evidence>
<dbReference type="SUPFAM" id="SSF56601">
    <property type="entry name" value="beta-lactamase/transpeptidase-like"/>
    <property type="match status" value="1"/>
</dbReference>
<dbReference type="GO" id="GO:0030288">
    <property type="term" value="C:outer membrane-bounded periplasmic space"/>
    <property type="evidence" value="ECO:0007669"/>
    <property type="project" value="TreeGrafter"/>
</dbReference>
<keyword evidence="14" id="KW-1185">Reference proteome</keyword>
<keyword evidence="10" id="KW-0472">Membrane</keyword>
<dbReference type="AlphaFoldDB" id="A0A229SFW2"/>
<dbReference type="Proteomes" id="UP000215223">
    <property type="component" value="Unassembled WGS sequence"/>
</dbReference>
<dbReference type="Pfam" id="PF00912">
    <property type="entry name" value="Transgly"/>
    <property type="match status" value="1"/>
</dbReference>
<evidence type="ECO:0000259" key="11">
    <source>
        <dbReference type="Pfam" id="PF00905"/>
    </source>
</evidence>
<reference evidence="13 14" key="1">
    <citation type="submission" date="2017-07" db="EMBL/GenBank/DDBJ databases">
        <title>Amycolatopsis thailandensis Genome sequencing and assembly.</title>
        <authorList>
            <person name="Kaur N."/>
            <person name="Mayilraj S."/>
        </authorList>
    </citation>
    <scope>NUCLEOTIDE SEQUENCE [LARGE SCALE GENOMIC DNA]</scope>
    <source>
        <strain evidence="13 14">JCM 16380</strain>
    </source>
</reference>
<feature type="domain" description="Glycosyl transferase family 51" evidence="12">
    <location>
        <begin position="83"/>
        <end position="248"/>
    </location>
</feature>
<evidence type="ECO:0000313" key="13">
    <source>
        <dbReference type="EMBL" id="OXM57802.1"/>
    </source>
</evidence>
<organism evidence="13 14">
    <name type="scientific">Amycolatopsis thailandensis</name>
    <dbReference type="NCBI Taxonomy" id="589330"/>
    <lineage>
        <taxon>Bacteria</taxon>
        <taxon>Bacillati</taxon>
        <taxon>Actinomycetota</taxon>
        <taxon>Actinomycetes</taxon>
        <taxon>Pseudonocardiales</taxon>
        <taxon>Pseudonocardiaceae</taxon>
        <taxon>Amycolatopsis</taxon>
    </lineage>
</organism>
<comment type="catalytic activity">
    <reaction evidence="7">
        <text>Preferential cleavage: (Ac)2-L-Lys-D-Ala-|-D-Ala. Also transpeptidation of peptidyl-alanyl moieties that are N-acyl substituents of D-alanine.</text>
        <dbReference type="EC" id="3.4.16.4"/>
    </reaction>
</comment>
<dbReference type="Gene3D" id="3.40.710.10">
    <property type="entry name" value="DD-peptidase/beta-lactamase superfamily"/>
    <property type="match status" value="1"/>
</dbReference>
<keyword evidence="10" id="KW-1133">Transmembrane helix</keyword>
<comment type="caution">
    <text evidence="13">The sequence shown here is derived from an EMBL/GenBank/DDBJ whole genome shotgun (WGS) entry which is preliminary data.</text>
</comment>
<feature type="transmembrane region" description="Helical" evidence="10">
    <location>
        <begin position="30"/>
        <end position="53"/>
    </location>
</feature>
<dbReference type="InterPro" id="IPR001460">
    <property type="entry name" value="PCN-bd_Tpept"/>
</dbReference>
<dbReference type="Gene3D" id="1.10.3810.10">
    <property type="entry name" value="Biosynthetic peptidoglycan transglycosylase-like"/>
    <property type="match status" value="1"/>
</dbReference>
<dbReference type="GO" id="GO:0006508">
    <property type="term" value="P:proteolysis"/>
    <property type="evidence" value="ECO:0007669"/>
    <property type="project" value="UniProtKB-KW"/>
</dbReference>
<keyword evidence="5" id="KW-0378">Hydrolase</keyword>
<evidence type="ECO:0000256" key="1">
    <source>
        <dbReference type="ARBA" id="ARBA00022645"/>
    </source>
</evidence>
<feature type="region of interest" description="Disordered" evidence="9">
    <location>
        <begin position="1"/>
        <end position="23"/>
    </location>
</feature>
<comment type="catalytic activity">
    <reaction evidence="8">
        <text>[GlcNAc-(1-&gt;4)-Mur2Ac(oyl-L-Ala-gamma-D-Glu-L-Lys-D-Ala-D-Ala)](n)-di-trans,octa-cis-undecaprenyl diphosphate + beta-D-GlcNAc-(1-&gt;4)-Mur2Ac(oyl-L-Ala-gamma-D-Glu-L-Lys-D-Ala-D-Ala)-di-trans,octa-cis-undecaprenyl diphosphate = [GlcNAc-(1-&gt;4)-Mur2Ac(oyl-L-Ala-gamma-D-Glu-L-Lys-D-Ala-D-Ala)](n+1)-di-trans,octa-cis-undecaprenyl diphosphate + di-trans,octa-cis-undecaprenyl diphosphate + H(+)</text>
        <dbReference type="Rhea" id="RHEA:23708"/>
        <dbReference type="Rhea" id="RHEA-COMP:9602"/>
        <dbReference type="Rhea" id="RHEA-COMP:9603"/>
        <dbReference type="ChEBI" id="CHEBI:15378"/>
        <dbReference type="ChEBI" id="CHEBI:58405"/>
        <dbReference type="ChEBI" id="CHEBI:60033"/>
        <dbReference type="ChEBI" id="CHEBI:78435"/>
        <dbReference type="EC" id="2.4.99.28"/>
    </reaction>
</comment>
<sequence length="652" mass="70433">MENPDDATAPESEPTDTPAPKPKKRRWRRIVAWSLGLLIGIPVVAFGVAYVLLDVRSPQDVLADLDKTVILQNADGSELLKVIPTGGDRQFVPYDAVPAKLRDAIIATEDPTYWENEGFDPTGVGRALVTGVGGGSGITQQYIKKSTGNDDATLLRKFSELVLATKITQQQTKKEIFESYVNIISFGRGTYGPASAMNAYFGRKLDDSMTWSEAAFLAGMIQSPSVHDPYASSHEHARKRWAYVMNKLVTRGYVSQAEAVTLTYPGDAIQPPSETRAGRVTYEQYHLKQQVLAELEQVGYPLDRLRGGAMKVETTIDPRAQADAEKVVKERLQGQPEHFRASLVAVEPGTGAIRAYNGGGWSVHDYAGTPYGTGSVFTPFTLAAGLERGVNVDEPLKPPGKVDFLGETFTFQDQCGEAGKCTLRQAIGRDAQGPFVELAKKLGAETVRDGARAAGIPEAVDGAVTLREKDGFLIGPGIAVGRYPLRPSDMAGAYATFAADGMRATPHLVSKIRGENGEVVWERPSDKAPAFKGDEALSRRIAGTISQVLTTGLKDRPAALKTGAFQYNETDDNAGAWAVGYTPQLSTAVWVGSDEPRRMRDAAGQKLTGKTLPAEMWQRFMNGFHQGLPSRWPVLAGPAAPTETAAVPGRPR</sequence>
<dbReference type="GO" id="GO:0008658">
    <property type="term" value="F:penicillin binding"/>
    <property type="evidence" value="ECO:0007669"/>
    <property type="project" value="InterPro"/>
</dbReference>
<feature type="domain" description="Penicillin-binding protein transpeptidase" evidence="11">
    <location>
        <begin position="342"/>
        <end position="592"/>
    </location>
</feature>
<evidence type="ECO:0000256" key="8">
    <source>
        <dbReference type="ARBA" id="ARBA00049902"/>
    </source>
</evidence>
<evidence type="ECO:0000256" key="3">
    <source>
        <dbReference type="ARBA" id="ARBA00022676"/>
    </source>
</evidence>
<evidence type="ECO:0000256" key="7">
    <source>
        <dbReference type="ARBA" id="ARBA00034000"/>
    </source>
</evidence>
<keyword evidence="6" id="KW-0511">Multifunctional enzyme</keyword>
<keyword evidence="2" id="KW-0645">Protease</keyword>
<keyword evidence="3" id="KW-0328">Glycosyltransferase</keyword>
<proteinExistence type="predicted"/>
<evidence type="ECO:0000313" key="14">
    <source>
        <dbReference type="Proteomes" id="UP000215223"/>
    </source>
</evidence>
<dbReference type="EMBL" id="NMQT01000020">
    <property type="protein sequence ID" value="OXM57802.1"/>
    <property type="molecule type" value="Genomic_DNA"/>
</dbReference>
<dbReference type="InterPro" id="IPR036950">
    <property type="entry name" value="PBP_transglycosylase"/>
</dbReference>
<dbReference type="SUPFAM" id="SSF53955">
    <property type="entry name" value="Lysozyme-like"/>
    <property type="match status" value="1"/>
</dbReference>
<dbReference type="PANTHER" id="PTHR32282">
    <property type="entry name" value="BINDING PROTEIN TRANSPEPTIDASE, PUTATIVE-RELATED"/>
    <property type="match status" value="1"/>
</dbReference>
<evidence type="ECO:0000256" key="4">
    <source>
        <dbReference type="ARBA" id="ARBA00022679"/>
    </source>
</evidence>
<evidence type="ECO:0000256" key="2">
    <source>
        <dbReference type="ARBA" id="ARBA00022670"/>
    </source>
</evidence>
<dbReference type="RefSeq" id="WP_093932925.1">
    <property type="nucleotide sequence ID" value="NZ_NMQT01000020.1"/>
</dbReference>
<evidence type="ECO:0000256" key="5">
    <source>
        <dbReference type="ARBA" id="ARBA00022801"/>
    </source>
</evidence>
<keyword evidence="4 13" id="KW-0808">Transferase</keyword>
<dbReference type="InterPro" id="IPR001264">
    <property type="entry name" value="Glyco_trans_51"/>
</dbReference>
<keyword evidence="10" id="KW-0812">Transmembrane</keyword>
<dbReference type="OrthoDB" id="9766909at2"/>
<protein>
    <submittedName>
        <fullName evidence="13">Glycosyl transferase</fullName>
    </submittedName>
</protein>
<dbReference type="GO" id="GO:0009252">
    <property type="term" value="P:peptidoglycan biosynthetic process"/>
    <property type="evidence" value="ECO:0007669"/>
    <property type="project" value="TreeGrafter"/>
</dbReference>
<dbReference type="PANTHER" id="PTHR32282:SF34">
    <property type="entry name" value="PENICILLIN-BINDING PROTEIN 1A"/>
    <property type="match status" value="1"/>
</dbReference>
<dbReference type="InterPro" id="IPR023346">
    <property type="entry name" value="Lysozyme-like_dom_sf"/>
</dbReference>
<evidence type="ECO:0000259" key="12">
    <source>
        <dbReference type="Pfam" id="PF00912"/>
    </source>
</evidence>
<dbReference type="GO" id="GO:0008955">
    <property type="term" value="F:peptidoglycan glycosyltransferase activity"/>
    <property type="evidence" value="ECO:0007669"/>
    <property type="project" value="UniProtKB-EC"/>
</dbReference>
<dbReference type="GO" id="GO:0009002">
    <property type="term" value="F:serine-type D-Ala-D-Ala carboxypeptidase activity"/>
    <property type="evidence" value="ECO:0007669"/>
    <property type="project" value="UniProtKB-EC"/>
</dbReference>
<gene>
    <name evidence="13" type="ORF">CFP71_06550</name>
</gene>